<dbReference type="Gene3D" id="3.30.70.1350">
    <property type="entry name" value="Cation efflux protein, cytoplasmic domain"/>
    <property type="match status" value="1"/>
</dbReference>
<feature type="compositionally biased region" description="Low complexity" evidence="6">
    <location>
        <begin position="15"/>
        <end position="32"/>
    </location>
</feature>
<keyword evidence="3 7" id="KW-0812">Transmembrane</keyword>
<accession>A0A2G8SC61</accession>
<evidence type="ECO:0000256" key="3">
    <source>
        <dbReference type="ARBA" id="ARBA00022692"/>
    </source>
</evidence>
<dbReference type="InterPro" id="IPR058533">
    <property type="entry name" value="Cation_efflux_TM"/>
</dbReference>
<comment type="caution">
    <text evidence="10">The sequence shown here is derived from an EMBL/GenBank/DDBJ whole genome shotgun (WGS) entry which is preliminary data.</text>
</comment>
<protein>
    <submittedName>
        <fullName evidence="10">Transporter</fullName>
    </submittedName>
</protein>
<dbReference type="GO" id="GO:0008324">
    <property type="term" value="F:monoatomic cation transmembrane transporter activity"/>
    <property type="evidence" value="ECO:0007669"/>
    <property type="project" value="InterPro"/>
</dbReference>
<evidence type="ECO:0000256" key="7">
    <source>
        <dbReference type="SAM" id="Phobius"/>
    </source>
</evidence>
<dbReference type="EMBL" id="AYKW01000012">
    <property type="protein sequence ID" value="PIL31332.1"/>
    <property type="molecule type" value="Genomic_DNA"/>
</dbReference>
<keyword evidence="4 7" id="KW-1133">Transmembrane helix</keyword>
<keyword evidence="2" id="KW-0813">Transport</keyword>
<dbReference type="Pfam" id="PF01545">
    <property type="entry name" value="Cation_efflux"/>
    <property type="match status" value="1"/>
</dbReference>
<dbReference type="SUPFAM" id="SSF160240">
    <property type="entry name" value="Cation efflux protein cytoplasmic domain-like"/>
    <property type="match status" value="1"/>
</dbReference>
<dbReference type="STRING" id="1077348.A0A2G8SC61"/>
<dbReference type="GO" id="GO:0098771">
    <property type="term" value="P:inorganic ion homeostasis"/>
    <property type="evidence" value="ECO:0007669"/>
    <property type="project" value="UniProtKB-ARBA"/>
</dbReference>
<evidence type="ECO:0000256" key="6">
    <source>
        <dbReference type="SAM" id="MobiDB-lite"/>
    </source>
</evidence>
<dbReference type="NCBIfam" id="TIGR01297">
    <property type="entry name" value="CDF"/>
    <property type="match status" value="1"/>
</dbReference>
<sequence>MAGVDFNQSDLDYLASRSGPSASGVASSSSSGTDRKAKDVERGSGSASSEYADPYSLRDGYKTPEDLGSLKRNKKSARAVKEFYKRQNDLIAALLKPMDEHTEDAKQEEGSSQTQASSTRPHAHLLANIFLCVLQMYAAIASESLSLLSTGIDAVFDMGSNMLLFWLHHKAAHMNRDKWPVGGARLETIGNILYGFLMGSVNIVVFIESFRTIIMRESDEERNALHLASLIEVSAAWGIKLLLFLYCFSLRKRSSQVQVLWEDHRNDLWINGFGVIMSAGGSKIVWYLDPLGAMMIALFVIISWGSTIYEQFELLAGKSAPHEFIQLIIYKAVTFSEEIEKIDTVRAYHSGPDYFVELDVVMNADTPLWKAHDLAEQLQNKIEALPGVERAFVHVDHETSHAPEHTKSRE</sequence>
<evidence type="ECO:0000313" key="10">
    <source>
        <dbReference type="EMBL" id="PIL31332.1"/>
    </source>
</evidence>
<dbReference type="GO" id="GO:0030003">
    <property type="term" value="P:intracellular monoatomic cation homeostasis"/>
    <property type="evidence" value="ECO:0007669"/>
    <property type="project" value="UniProtKB-ARBA"/>
</dbReference>
<dbReference type="PANTHER" id="PTHR43840">
    <property type="entry name" value="MITOCHONDRIAL METAL TRANSPORTER 1-RELATED"/>
    <property type="match status" value="1"/>
</dbReference>
<evidence type="ECO:0000256" key="2">
    <source>
        <dbReference type="ARBA" id="ARBA00022448"/>
    </source>
</evidence>
<dbReference type="GO" id="GO:0016020">
    <property type="term" value="C:membrane"/>
    <property type="evidence" value="ECO:0007669"/>
    <property type="project" value="UniProtKB-SubCell"/>
</dbReference>
<dbReference type="Proteomes" id="UP000230002">
    <property type="component" value="Unassembled WGS sequence"/>
</dbReference>
<feature type="compositionally biased region" description="Basic and acidic residues" evidence="6">
    <location>
        <begin position="59"/>
        <end position="69"/>
    </location>
</feature>
<dbReference type="InterPro" id="IPR036837">
    <property type="entry name" value="Cation_efflux_CTD_sf"/>
</dbReference>
<evidence type="ECO:0000313" key="11">
    <source>
        <dbReference type="Proteomes" id="UP000230002"/>
    </source>
</evidence>
<evidence type="ECO:0000256" key="1">
    <source>
        <dbReference type="ARBA" id="ARBA00004141"/>
    </source>
</evidence>
<reference evidence="10 11" key="1">
    <citation type="journal article" date="2015" name="Sci. Rep.">
        <title>Chromosome-level genome map provides insights into diverse defense mechanisms in the medicinal fungus Ganoderma sinense.</title>
        <authorList>
            <person name="Zhu Y."/>
            <person name="Xu J."/>
            <person name="Sun C."/>
            <person name="Zhou S."/>
            <person name="Xu H."/>
            <person name="Nelson D.R."/>
            <person name="Qian J."/>
            <person name="Song J."/>
            <person name="Luo H."/>
            <person name="Xiang L."/>
            <person name="Li Y."/>
            <person name="Xu Z."/>
            <person name="Ji A."/>
            <person name="Wang L."/>
            <person name="Lu S."/>
            <person name="Hayward A."/>
            <person name="Sun W."/>
            <person name="Li X."/>
            <person name="Schwartz D.C."/>
            <person name="Wang Y."/>
            <person name="Chen S."/>
        </authorList>
    </citation>
    <scope>NUCLEOTIDE SEQUENCE [LARGE SCALE GENOMIC DNA]</scope>
    <source>
        <strain evidence="10 11">ZZ0214-1</strain>
    </source>
</reference>
<dbReference type="SUPFAM" id="SSF161111">
    <property type="entry name" value="Cation efflux protein transmembrane domain-like"/>
    <property type="match status" value="1"/>
</dbReference>
<dbReference type="PANTHER" id="PTHR43840:SF12">
    <property type="entry name" value="CATION DIFFUSION FACILITATOR 1 (AFU_ORTHOLOGUE AFUA_1G14440)"/>
    <property type="match status" value="1"/>
</dbReference>
<dbReference type="AlphaFoldDB" id="A0A2G8SC61"/>
<feature type="domain" description="Cation efflux protein cytoplasmic" evidence="9">
    <location>
        <begin position="332"/>
        <end position="397"/>
    </location>
</feature>
<organism evidence="10 11">
    <name type="scientific">Ganoderma sinense ZZ0214-1</name>
    <dbReference type="NCBI Taxonomy" id="1077348"/>
    <lineage>
        <taxon>Eukaryota</taxon>
        <taxon>Fungi</taxon>
        <taxon>Dikarya</taxon>
        <taxon>Basidiomycota</taxon>
        <taxon>Agaricomycotina</taxon>
        <taxon>Agaricomycetes</taxon>
        <taxon>Polyporales</taxon>
        <taxon>Polyporaceae</taxon>
        <taxon>Ganoderma</taxon>
    </lineage>
</organism>
<evidence type="ECO:0000259" key="9">
    <source>
        <dbReference type="Pfam" id="PF16916"/>
    </source>
</evidence>
<keyword evidence="11" id="KW-1185">Reference proteome</keyword>
<comment type="subcellular location">
    <subcellularLocation>
        <location evidence="1">Membrane</location>
        <topology evidence="1">Multi-pass membrane protein</topology>
    </subcellularLocation>
</comment>
<feature type="compositionally biased region" description="Basic and acidic residues" evidence="6">
    <location>
        <begin position="33"/>
        <end position="42"/>
    </location>
</feature>
<keyword evidence="5 7" id="KW-0472">Membrane</keyword>
<dbReference type="Gene3D" id="1.20.1510.10">
    <property type="entry name" value="Cation efflux protein transmembrane domain"/>
    <property type="match status" value="1"/>
</dbReference>
<dbReference type="InterPro" id="IPR050291">
    <property type="entry name" value="CDF_Transporter"/>
</dbReference>
<feature type="domain" description="Cation efflux protein transmembrane" evidence="8">
    <location>
        <begin position="125"/>
        <end position="315"/>
    </location>
</feature>
<dbReference type="InterPro" id="IPR002524">
    <property type="entry name" value="Cation_efflux"/>
</dbReference>
<name>A0A2G8SC61_9APHY</name>
<proteinExistence type="predicted"/>
<feature type="compositionally biased region" description="Polar residues" evidence="6">
    <location>
        <begin position="1"/>
        <end position="10"/>
    </location>
</feature>
<feature type="region of interest" description="Disordered" evidence="6">
    <location>
        <begin position="1"/>
        <end position="73"/>
    </location>
</feature>
<dbReference type="OrthoDB" id="78296at2759"/>
<gene>
    <name evidence="10" type="ORF">GSI_06030</name>
</gene>
<dbReference type="FunFam" id="1.20.1510.10:FF:000005">
    <property type="entry name" value="Putative Cation diffusion facilitator 1"/>
    <property type="match status" value="1"/>
</dbReference>
<dbReference type="InterPro" id="IPR027469">
    <property type="entry name" value="Cation_efflux_TMD_sf"/>
</dbReference>
<dbReference type="Pfam" id="PF16916">
    <property type="entry name" value="ZT_dimer"/>
    <property type="match status" value="1"/>
</dbReference>
<evidence type="ECO:0000256" key="5">
    <source>
        <dbReference type="ARBA" id="ARBA00023136"/>
    </source>
</evidence>
<feature type="transmembrane region" description="Helical" evidence="7">
    <location>
        <begin position="292"/>
        <end position="309"/>
    </location>
</feature>
<evidence type="ECO:0000256" key="4">
    <source>
        <dbReference type="ARBA" id="ARBA00022989"/>
    </source>
</evidence>
<dbReference type="InterPro" id="IPR027470">
    <property type="entry name" value="Cation_efflux_CTD"/>
</dbReference>
<evidence type="ECO:0000259" key="8">
    <source>
        <dbReference type="Pfam" id="PF01545"/>
    </source>
</evidence>
<feature type="transmembrane region" description="Helical" evidence="7">
    <location>
        <begin position="227"/>
        <end position="248"/>
    </location>
</feature>
<feature type="transmembrane region" description="Helical" evidence="7">
    <location>
        <begin position="188"/>
        <end position="207"/>
    </location>
</feature>